<sequence length="313" mass="35229">MMKNLSESLTFTVPLSLSVHAKAEQFCRQQRDHQKAKQVYLNTLAVSAVNFYLRCMGIEADWETSHSFNSVMYSLMDVADLEVKKLGKLECIPVLPKTQVIHIPPEAWLDRIGYVAVQLNESLREAMLLGFSETAGSGELLISQLRSLEDLLEHLRHIQQSEPVKLGVHLSQWFENIFEASWQSLEALLGKNQENLTFSFRTNISEAGVQRAKLIDLGVQLGSQSVVLLVAIAPEADQKVGIVVQVHPADGETHLPSNLRLTLLSQSEENLQEVSSRRQDNYIQLRRFRGEPGESFKIKVAFGTVSMQETFII</sequence>
<comment type="caution">
    <text evidence="1">The sequence shown here is derived from an EMBL/GenBank/DDBJ whole genome shotgun (WGS) entry which is preliminary data.</text>
</comment>
<dbReference type="EMBL" id="JAHHIF010000046">
    <property type="protein sequence ID" value="MBW4547704.1"/>
    <property type="molecule type" value="Genomic_DNA"/>
</dbReference>
<dbReference type="Proteomes" id="UP000753908">
    <property type="component" value="Unassembled WGS sequence"/>
</dbReference>
<accession>A0A951PRW6</accession>
<organism evidence="1 2">
    <name type="scientific">Symplocastrum torsivum CPER-KK1</name>
    <dbReference type="NCBI Taxonomy" id="450513"/>
    <lineage>
        <taxon>Bacteria</taxon>
        <taxon>Bacillati</taxon>
        <taxon>Cyanobacteriota</taxon>
        <taxon>Cyanophyceae</taxon>
        <taxon>Oscillatoriophycideae</taxon>
        <taxon>Oscillatoriales</taxon>
        <taxon>Microcoleaceae</taxon>
        <taxon>Symplocastrum</taxon>
    </lineage>
</organism>
<dbReference type="Pfam" id="PF08852">
    <property type="entry name" value="DUF1822"/>
    <property type="match status" value="1"/>
</dbReference>
<reference evidence="1" key="2">
    <citation type="journal article" date="2022" name="Microbiol. Resour. Announc.">
        <title>Metagenome Sequencing to Explore Phylogenomics of Terrestrial Cyanobacteria.</title>
        <authorList>
            <person name="Ward R.D."/>
            <person name="Stajich J.E."/>
            <person name="Johansen J.R."/>
            <person name="Huntemann M."/>
            <person name="Clum A."/>
            <person name="Foster B."/>
            <person name="Foster B."/>
            <person name="Roux S."/>
            <person name="Palaniappan K."/>
            <person name="Varghese N."/>
            <person name="Mukherjee S."/>
            <person name="Reddy T.B.K."/>
            <person name="Daum C."/>
            <person name="Copeland A."/>
            <person name="Chen I.A."/>
            <person name="Ivanova N.N."/>
            <person name="Kyrpides N.C."/>
            <person name="Shapiro N."/>
            <person name="Eloe-Fadrosh E.A."/>
            <person name="Pietrasiak N."/>
        </authorList>
    </citation>
    <scope>NUCLEOTIDE SEQUENCE</scope>
    <source>
        <strain evidence="1">CPER-KK1</strain>
    </source>
</reference>
<name>A0A951PRW6_9CYAN</name>
<dbReference type="InterPro" id="IPR014951">
    <property type="entry name" value="DUF1822"/>
</dbReference>
<evidence type="ECO:0000313" key="2">
    <source>
        <dbReference type="Proteomes" id="UP000753908"/>
    </source>
</evidence>
<dbReference type="AlphaFoldDB" id="A0A951PRW6"/>
<protein>
    <submittedName>
        <fullName evidence="1">DUF1822 family protein</fullName>
    </submittedName>
</protein>
<gene>
    <name evidence="1" type="ORF">KME25_25165</name>
</gene>
<reference evidence="1" key="1">
    <citation type="submission" date="2021-05" db="EMBL/GenBank/DDBJ databases">
        <authorList>
            <person name="Pietrasiak N."/>
            <person name="Ward R."/>
            <person name="Stajich J.E."/>
            <person name="Kurbessoian T."/>
        </authorList>
    </citation>
    <scope>NUCLEOTIDE SEQUENCE</scope>
    <source>
        <strain evidence="1">CPER-KK1</strain>
    </source>
</reference>
<proteinExistence type="predicted"/>
<evidence type="ECO:0000313" key="1">
    <source>
        <dbReference type="EMBL" id="MBW4547704.1"/>
    </source>
</evidence>